<proteinExistence type="predicted"/>
<dbReference type="InterPro" id="IPR042197">
    <property type="entry name" value="Apaf_helical"/>
</dbReference>
<dbReference type="SUPFAM" id="SSF52540">
    <property type="entry name" value="P-loop containing nucleoside triphosphate hydrolases"/>
    <property type="match status" value="1"/>
</dbReference>
<keyword evidence="2" id="KW-0611">Plant defense</keyword>
<gene>
    <name evidence="5" type="ORF">VitviT2T_018849</name>
</gene>
<evidence type="ECO:0000256" key="1">
    <source>
        <dbReference type="ARBA" id="ARBA00022741"/>
    </source>
</evidence>
<dbReference type="InterPro" id="IPR002182">
    <property type="entry name" value="NB-ARC"/>
</dbReference>
<evidence type="ECO:0000313" key="5">
    <source>
        <dbReference type="EMBL" id="WKA00503.1"/>
    </source>
</evidence>
<keyword evidence="3" id="KW-0067">ATP-binding</keyword>
<dbReference type="PANTHER" id="PTHR33463:SF186">
    <property type="entry name" value="NB-ARC DOMAIN-CONTAINING PROTEIN"/>
    <property type="match status" value="1"/>
</dbReference>
<reference evidence="5 6" key="1">
    <citation type="journal article" date="2023" name="Hortic Res">
        <title>The complete reference genome for grapevine (Vitis vinifera L.) genetics and breeding.</title>
        <authorList>
            <person name="Shi X."/>
            <person name="Cao S."/>
            <person name="Wang X."/>
            <person name="Huang S."/>
            <person name="Wang Y."/>
            <person name="Liu Z."/>
            <person name="Liu W."/>
            <person name="Leng X."/>
            <person name="Peng Y."/>
            <person name="Wang N."/>
            <person name="Wang Y."/>
            <person name="Ma Z."/>
            <person name="Xu X."/>
            <person name="Zhang F."/>
            <person name="Xue H."/>
            <person name="Zhong H."/>
            <person name="Wang Y."/>
            <person name="Zhang K."/>
            <person name="Velt A."/>
            <person name="Avia K."/>
            <person name="Holtgrawe D."/>
            <person name="Grimplet J."/>
            <person name="Matus J.T."/>
            <person name="Ware D."/>
            <person name="Wu X."/>
            <person name="Wang H."/>
            <person name="Liu C."/>
            <person name="Fang Y."/>
            <person name="Rustenholz C."/>
            <person name="Cheng Z."/>
            <person name="Xiao H."/>
            <person name="Zhou Y."/>
        </authorList>
    </citation>
    <scope>NUCLEOTIDE SEQUENCE [LARGE SCALE GENOMIC DNA]</scope>
    <source>
        <strain evidence="6">cv. Pinot noir / PN40024</strain>
        <tissue evidence="5">Leaf</tissue>
    </source>
</reference>
<dbReference type="InterPro" id="IPR050905">
    <property type="entry name" value="Plant_NBS-LRR"/>
</dbReference>
<dbReference type="EMBL" id="CP126659">
    <property type="protein sequence ID" value="WKA00503.1"/>
    <property type="molecule type" value="Genomic_DNA"/>
</dbReference>
<evidence type="ECO:0000259" key="4">
    <source>
        <dbReference type="Pfam" id="PF00931"/>
    </source>
</evidence>
<dbReference type="InterPro" id="IPR027417">
    <property type="entry name" value="P-loop_NTPase"/>
</dbReference>
<keyword evidence="6" id="KW-1185">Reference proteome</keyword>
<evidence type="ECO:0000313" key="6">
    <source>
        <dbReference type="Proteomes" id="UP001227230"/>
    </source>
</evidence>
<name>A0ABY9CZ10_VITVI</name>
<keyword evidence="1" id="KW-0547">Nucleotide-binding</keyword>
<dbReference type="Gene3D" id="3.40.50.300">
    <property type="entry name" value="P-loop containing nucleotide triphosphate hydrolases"/>
    <property type="match status" value="1"/>
</dbReference>
<evidence type="ECO:0000256" key="2">
    <source>
        <dbReference type="ARBA" id="ARBA00022821"/>
    </source>
</evidence>
<dbReference type="Gene3D" id="1.10.8.430">
    <property type="entry name" value="Helical domain of apoptotic protease-activating factors"/>
    <property type="match status" value="1"/>
</dbReference>
<protein>
    <recommendedName>
        <fullName evidence="4">NB-ARC domain-containing protein</fullName>
    </recommendedName>
</protein>
<dbReference type="Proteomes" id="UP001227230">
    <property type="component" value="Chromosome 12"/>
</dbReference>
<dbReference type="Pfam" id="PF00931">
    <property type="entry name" value="NB-ARC"/>
    <property type="match status" value="1"/>
</dbReference>
<accession>A0ABY9CZ10</accession>
<sequence>MFNMVIYVTVSKKWSEKRVQDAILMRLKLDVEGNVDVNETALIISEELRGKKCLILLDEVTDKIDLNRIMGIDENPNSKVVLASRYDDFCKCVMKADELVNVKPLLPTEAWNMFQKIVGPSISNPLIEPLARGVVKECYGLPLLIDRVAITFKMKGEHDVGWDDGLEQLKRWESVKLVGMDEVLERL</sequence>
<organism evidence="5 6">
    <name type="scientific">Vitis vinifera</name>
    <name type="common">Grape</name>
    <dbReference type="NCBI Taxonomy" id="29760"/>
    <lineage>
        <taxon>Eukaryota</taxon>
        <taxon>Viridiplantae</taxon>
        <taxon>Streptophyta</taxon>
        <taxon>Embryophyta</taxon>
        <taxon>Tracheophyta</taxon>
        <taxon>Spermatophyta</taxon>
        <taxon>Magnoliopsida</taxon>
        <taxon>eudicotyledons</taxon>
        <taxon>Gunneridae</taxon>
        <taxon>Pentapetalae</taxon>
        <taxon>rosids</taxon>
        <taxon>Vitales</taxon>
        <taxon>Vitaceae</taxon>
        <taxon>Viteae</taxon>
        <taxon>Vitis</taxon>
    </lineage>
</organism>
<evidence type="ECO:0000256" key="3">
    <source>
        <dbReference type="ARBA" id="ARBA00022840"/>
    </source>
</evidence>
<dbReference type="PANTHER" id="PTHR33463">
    <property type="entry name" value="NB-ARC DOMAIN-CONTAINING PROTEIN-RELATED"/>
    <property type="match status" value="1"/>
</dbReference>
<feature type="domain" description="NB-ARC" evidence="4">
    <location>
        <begin position="2"/>
        <end position="120"/>
    </location>
</feature>